<dbReference type="InterPro" id="IPR015815">
    <property type="entry name" value="HIBADH-related"/>
</dbReference>
<dbReference type="InterPro" id="IPR036291">
    <property type="entry name" value="NAD(P)-bd_dom_sf"/>
</dbReference>
<keyword evidence="3" id="KW-0520">NAD</keyword>
<evidence type="ECO:0000256" key="1">
    <source>
        <dbReference type="ARBA" id="ARBA00009080"/>
    </source>
</evidence>
<dbReference type="RefSeq" id="WP_345348882.1">
    <property type="nucleotide sequence ID" value="NZ_BAABHJ010000002.1"/>
</dbReference>
<reference evidence="7" key="1">
    <citation type="journal article" date="2019" name="Int. J. Syst. Evol. Microbiol.">
        <title>The Global Catalogue of Microorganisms (GCM) 10K type strain sequencing project: providing services to taxonomists for standard genome sequencing and annotation.</title>
        <authorList>
            <consortium name="The Broad Institute Genomics Platform"/>
            <consortium name="The Broad Institute Genome Sequencing Center for Infectious Disease"/>
            <person name="Wu L."/>
            <person name="Ma J."/>
        </authorList>
    </citation>
    <scope>NUCLEOTIDE SEQUENCE [LARGE SCALE GENOMIC DNA]</scope>
    <source>
        <strain evidence="7">JCM 17938</strain>
    </source>
</reference>
<dbReference type="PIRSF" id="PIRSF000103">
    <property type="entry name" value="HIBADH"/>
    <property type="match status" value="1"/>
</dbReference>
<proteinExistence type="inferred from homology"/>
<sequence>MTVALLGTGIMGAAMARNLLAQGVDLRGWNRTRAKAEAVEGLKVADGPAEAVEGATVIITMLNDGEAVRQAMEQAAPGLREGQIWAQMSTVGLAPLDDLRAIAERHGLVFVDAPVQGSRQPAEQGRLVVLASGPEAAREPLRPVFDAVGKQTLWLGPAGAGSRLKLVTNTWALTLVSGVGEALGLAQALGVDPQAFRDVVGAGPMNSALFQQKAAAIIERDFAPTFTVAGAEKDTRLICAAGASAGVRMDVMEAARERFRRAALAGHAEEDMAAAYFAAFTA</sequence>
<feature type="domain" description="3-hydroxyisobutyrate dehydrogenase-like NAD-binding" evidence="5">
    <location>
        <begin position="159"/>
        <end position="276"/>
    </location>
</feature>
<dbReference type="PANTHER" id="PTHR43580:SF2">
    <property type="entry name" value="CYTOKINE-LIKE NUCLEAR FACTOR N-PAC"/>
    <property type="match status" value="1"/>
</dbReference>
<dbReference type="InterPro" id="IPR013328">
    <property type="entry name" value="6PGD_dom2"/>
</dbReference>
<accession>A0ABP8TDD9</accession>
<organism evidence="6 7">
    <name type="scientific">Actinoallomurus liliacearum</name>
    <dbReference type="NCBI Taxonomy" id="1080073"/>
    <lineage>
        <taxon>Bacteria</taxon>
        <taxon>Bacillati</taxon>
        <taxon>Actinomycetota</taxon>
        <taxon>Actinomycetes</taxon>
        <taxon>Streptosporangiales</taxon>
        <taxon>Thermomonosporaceae</taxon>
        <taxon>Actinoallomurus</taxon>
    </lineage>
</organism>
<dbReference type="Gene3D" id="3.40.50.720">
    <property type="entry name" value="NAD(P)-binding Rossmann-like Domain"/>
    <property type="match status" value="1"/>
</dbReference>
<feature type="domain" description="6-phosphogluconate dehydrogenase NADP-binding" evidence="4">
    <location>
        <begin position="2"/>
        <end position="156"/>
    </location>
</feature>
<protein>
    <submittedName>
        <fullName evidence="6">NAD(P)-dependent oxidoreductase</fullName>
    </submittedName>
</protein>
<comment type="similarity">
    <text evidence="1">Belongs to the HIBADH-related family.</text>
</comment>
<keyword evidence="7" id="KW-1185">Reference proteome</keyword>
<name>A0ABP8TDD9_9ACTN</name>
<dbReference type="EMBL" id="BAABHJ010000002">
    <property type="protein sequence ID" value="GAA4603051.1"/>
    <property type="molecule type" value="Genomic_DNA"/>
</dbReference>
<dbReference type="SUPFAM" id="SSF51735">
    <property type="entry name" value="NAD(P)-binding Rossmann-fold domains"/>
    <property type="match status" value="1"/>
</dbReference>
<evidence type="ECO:0000259" key="5">
    <source>
        <dbReference type="Pfam" id="PF14833"/>
    </source>
</evidence>
<dbReference type="Pfam" id="PF14833">
    <property type="entry name" value="NAD_binding_11"/>
    <property type="match status" value="1"/>
</dbReference>
<gene>
    <name evidence="6" type="ORF">GCM10023195_09810</name>
</gene>
<evidence type="ECO:0000313" key="6">
    <source>
        <dbReference type="EMBL" id="GAA4603051.1"/>
    </source>
</evidence>
<keyword evidence="2" id="KW-0560">Oxidoreductase</keyword>
<dbReference type="Gene3D" id="1.10.1040.10">
    <property type="entry name" value="N-(1-d-carboxylethyl)-l-norvaline Dehydrogenase, domain 2"/>
    <property type="match status" value="1"/>
</dbReference>
<dbReference type="InterPro" id="IPR051265">
    <property type="entry name" value="HIBADH-related_NP60_sf"/>
</dbReference>
<dbReference type="Proteomes" id="UP001500212">
    <property type="component" value="Unassembled WGS sequence"/>
</dbReference>
<dbReference type="PANTHER" id="PTHR43580">
    <property type="entry name" value="OXIDOREDUCTASE GLYR1-RELATED"/>
    <property type="match status" value="1"/>
</dbReference>
<evidence type="ECO:0000256" key="3">
    <source>
        <dbReference type="ARBA" id="ARBA00023027"/>
    </source>
</evidence>
<dbReference type="SUPFAM" id="SSF48179">
    <property type="entry name" value="6-phosphogluconate dehydrogenase C-terminal domain-like"/>
    <property type="match status" value="1"/>
</dbReference>
<evidence type="ECO:0000256" key="2">
    <source>
        <dbReference type="ARBA" id="ARBA00023002"/>
    </source>
</evidence>
<evidence type="ECO:0000259" key="4">
    <source>
        <dbReference type="Pfam" id="PF03446"/>
    </source>
</evidence>
<dbReference type="InterPro" id="IPR008927">
    <property type="entry name" value="6-PGluconate_DH-like_C_sf"/>
</dbReference>
<dbReference type="InterPro" id="IPR006115">
    <property type="entry name" value="6PGDH_NADP-bd"/>
</dbReference>
<comment type="caution">
    <text evidence="6">The sequence shown here is derived from an EMBL/GenBank/DDBJ whole genome shotgun (WGS) entry which is preliminary data.</text>
</comment>
<evidence type="ECO:0000313" key="7">
    <source>
        <dbReference type="Proteomes" id="UP001500212"/>
    </source>
</evidence>
<dbReference type="InterPro" id="IPR029154">
    <property type="entry name" value="HIBADH-like_NADP-bd"/>
</dbReference>
<dbReference type="Pfam" id="PF03446">
    <property type="entry name" value="NAD_binding_2"/>
    <property type="match status" value="1"/>
</dbReference>